<comment type="caution">
    <text evidence="6">The sequence shown here is derived from an EMBL/GenBank/DDBJ whole genome shotgun (WGS) entry which is preliminary data.</text>
</comment>
<keyword evidence="4" id="KW-0518">Myosin</keyword>
<dbReference type="GO" id="GO:0000146">
    <property type="term" value="F:microfilament motor activity"/>
    <property type="evidence" value="ECO:0007669"/>
    <property type="project" value="TreeGrafter"/>
</dbReference>
<dbReference type="GO" id="GO:0016459">
    <property type="term" value="C:myosin complex"/>
    <property type="evidence" value="ECO:0007669"/>
    <property type="project" value="UniProtKB-KW"/>
</dbReference>
<dbReference type="GO" id="GO:0051015">
    <property type="term" value="F:actin filament binding"/>
    <property type="evidence" value="ECO:0007669"/>
    <property type="project" value="TreeGrafter"/>
</dbReference>
<keyword evidence="1" id="KW-0547">Nucleotide-binding</keyword>
<dbReference type="PANTHER" id="PTHR13140">
    <property type="entry name" value="MYOSIN"/>
    <property type="match status" value="1"/>
</dbReference>
<reference evidence="6 7" key="1">
    <citation type="submission" date="2023-03" db="EMBL/GenBank/DDBJ databases">
        <title>High recombination rates correlate with genetic variation in Cardiocondyla obscurior ants.</title>
        <authorList>
            <person name="Errbii M."/>
        </authorList>
    </citation>
    <scope>NUCLEOTIDE SEQUENCE [LARGE SCALE GENOMIC DNA]</scope>
    <source>
        <strain evidence="6">Alpha-2009</strain>
        <tissue evidence="6">Whole body</tissue>
    </source>
</reference>
<dbReference type="SMART" id="SM00242">
    <property type="entry name" value="MYSc"/>
    <property type="match status" value="1"/>
</dbReference>
<comment type="similarity">
    <text evidence="4">Belongs to the TRAFAC class myosin-kinesin ATPase superfamily. Myosin family.</text>
</comment>
<keyword evidence="2" id="KW-0067">ATP-binding</keyword>
<dbReference type="GO" id="GO:0005524">
    <property type="term" value="F:ATP binding"/>
    <property type="evidence" value="ECO:0007669"/>
    <property type="project" value="UniProtKB-KW"/>
</dbReference>
<dbReference type="Proteomes" id="UP001430953">
    <property type="component" value="Unassembled WGS sequence"/>
</dbReference>
<dbReference type="GO" id="GO:0005737">
    <property type="term" value="C:cytoplasm"/>
    <property type="evidence" value="ECO:0007669"/>
    <property type="project" value="TreeGrafter"/>
</dbReference>
<keyword evidence="4" id="KW-0505">Motor protein</keyword>
<dbReference type="SUPFAM" id="SSF52540">
    <property type="entry name" value="P-loop containing nucleoside triphosphate hydrolases"/>
    <property type="match status" value="1"/>
</dbReference>
<evidence type="ECO:0000313" key="7">
    <source>
        <dbReference type="Proteomes" id="UP001430953"/>
    </source>
</evidence>
<dbReference type="Gene3D" id="1.20.120.720">
    <property type="entry name" value="Myosin VI head, motor domain, U50 subdomain"/>
    <property type="match status" value="1"/>
</dbReference>
<dbReference type="Gene3D" id="1.20.58.530">
    <property type="match status" value="1"/>
</dbReference>
<protein>
    <recommendedName>
        <fullName evidence="5">Myosin motor domain-containing protein</fullName>
    </recommendedName>
</protein>
<feature type="domain" description="Myosin motor" evidence="5">
    <location>
        <begin position="1"/>
        <end position="151"/>
    </location>
</feature>
<dbReference type="InterPro" id="IPR001609">
    <property type="entry name" value="Myosin_head_motor_dom-like"/>
</dbReference>
<keyword evidence="7" id="KW-1185">Reference proteome</keyword>
<dbReference type="GO" id="GO:0007015">
    <property type="term" value="P:actin filament organization"/>
    <property type="evidence" value="ECO:0007669"/>
    <property type="project" value="TreeGrafter"/>
</dbReference>
<evidence type="ECO:0000256" key="3">
    <source>
        <dbReference type="ARBA" id="ARBA00023203"/>
    </source>
</evidence>
<dbReference type="PROSITE" id="PS51456">
    <property type="entry name" value="MYOSIN_MOTOR"/>
    <property type="match status" value="1"/>
</dbReference>
<organism evidence="6 7">
    <name type="scientific">Cardiocondyla obscurior</name>
    <dbReference type="NCBI Taxonomy" id="286306"/>
    <lineage>
        <taxon>Eukaryota</taxon>
        <taxon>Metazoa</taxon>
        <taxon>Ecdysozoa</taxon>
        <taxon>Arthropoda</taxon>
        <taxon>Hexapoda</taxon>
        <taxon>Insecta</taxon>
        <taxon>Pterygota</taxon>
        <taxon>Neoptera</taxon>
        <taxon>Endopterygota</taxon>
        <taxon>Hymenoptera</taxon>
        <taxon>Apocrita</taxon>
        <taxon>Aculeata</taxon>
        <taxon>Formicoidea</taxon>
        <taxon>Formicidae</taxon>
        <taxon>Myrmicinae</taxon>
        <taxon>Cardiocondyla</taxon>
    </lineage>
</organism>
<dbReference type="GO" id="GO:0016020">
    <property type="term" value="C:membrane"/>
    <property type="evidence" value="ECO:0007669"/>
    <property type="project" value="TreeGrafter"/>
</dbReference>
<dbReference type="AlphaFoldDB" id="A0AAW2EHE7"/>
<name>A0AAW2EHE7_9HYME</name>
<sequence>MNMFQTFVVLIVTQRDKPVHSLSQEARNERVFTALNIDQALDARDAFAKALYSSLFSWLVARVNHIVYKGTKQTAAISILDIFGFETFTENSFEQLCINYANENLQFYFNKHIFKLEQQEYAKEKIDWTTINYTVRLIGNINVLLCKICTK</sequence>
<proteinExistence type="inferred from homology"/>
<comment type="caution">
    <text evidence="4">Lacks conserved residue(s) required for the propagation of feature annotation.</text>
</comment>
<evidence type="ECO:0000256" key="1">
    <source>
        <dbReference type="ARBA" id="ARBA00022741"/>
    </source>
</evidence>
<accession>A0AAW2EHE7</accession>
<dbReference type="EMBL" id="JADYXP020000024">
    <property type="protein sequence ID" value="KAL0101786.1"/>
    <property type="molecule type" value="Genomic_DNA"/>
</dbReference>
<dbReference type="GO" id="GO:0098858">
    <property type="term" value="C:actin-based cell projection"/>
    <property type="evidence" value="ECO:0007669"/>
    <property type="project" value="TreeGrafter"/>
</dbReference>
<evidence type="ECO:0000256" key="2">
    <source>
        <dbReference type="ARBA" id="ARBA00022840"/>
    </source>
</evidence>
<evidence type="ECO:0000313" key="6">
    <source>
        <dbReference type="EMBL" id="KAL0101786.1"/>
    </source>
</evidence>
<dbReference type="InterPro" id="IPR027417">
    <property type="entry name" value="P-loop_NTPase"/>
</dbReference>
<evidence type="ECO:0000256" key="4">
    <source>
        <dbReference type="PROSITE-ProRule" id="PRU00782"/>
    </source>
</evidence>
<dbReference type="PANTHER" id="PTHR13140:SF709">
    <property type="entry name" value="UNCONVENTIONAL MYOSIN-XV"/>
    <property type="match status" value="1"/>
</dbReference>
<keyword evidence="3 4" id="KW-0009">Actin-binding</keyword>
<gene>
    <name evidence="6" type="ORF">PUN28_019136</name>
</gene>
<dbReference type="Pfam" id="PF00063">
    <property type="entry name" value="Myosin_head"/>
    <property type="match status" value="1"/>
</dbReference>
<evidence type="ECO:0000259" key="5">
    <source>
        <dbReference type="PROSITE" id="PS51456"/>
    </source>
</evidence>